<dbReference type="EMBL" id="CP022386">
    <property type="protein sequence ID" value="ATA85953.1"/>
    <property type="molecule type" value="Genomic_DNA"/>
</dbReference>
<keyword evidence="1" id="KW-0812">Transmembrane</keyword>
<feature type="transmembrane region" description="Helical" evidence="1">
    <location>
        <begin position="75"/>
        <end position="100"/>
    </location>
</feature>
<evidence type="ECO:0000313" key="3">
    <source>
        <dbReference type="Proteomes" id="UP000217250"/>
    </source>
</evidence>
<accession>A0A250FLH4</accession>
<name>A0A250FLH4_9FLAO</name>
<sequence length="153" mass="18823">MNNIISKITKYFLYSILVVLIGKFIFYIPIFYTMNMDNFKEMIQLERVDIISFVVFFALLLLCEKKKRDTYKFYTLFYICFHLLSVISFVIYQCIEFYIGRDKRFEYHFWNELFSHREEIMQLFLSRFLDTDIISVYIISSFFILKKYANHKI</sequence>
<feature type="transmembrane region" description="Helical" evidence="1">
    <location>
        <begin position="120"/>
        <end position="145"/>
    </location>
</feature>
<evidence type="ECO:0000313" key="2">
    <source>
        <dbReference type="EMBL" id="ATA85953.1"/>
    </source>
</evidence>
<dbReference type="KEGG" id="cgh:CGC50_01550"/>
<evidence type="ECO:0000256" key="1">
    <source>
        <dbReference type="SAM" id="Phobius"/>
    </source>
</evidence>
<feature type="transmembrane region" description="Helical" evidence="1">
    <location>
        <begin position="44"/>
        <end position="63"/>
    </location>
</feature>
<dbReference type="AlphaFoldDB" id="A0A250FLH4"/>
<protein>
    <submittedName>
        <fullName evidence="2">Uncharacterized protein</fullName>
    </submittedName>
</protein>
<feature type="transmembrane region" description="Helical" evidence="1">
    <location>
        <begin position="12"/>
        <end position="32"/>
    </location>
</feature>
<proteinExistence type="predicted"/>
<organism evidence="2 3">
    <name type="scientific">Capnocytophaga gingivalis</name>
    <dbReference type="NCBI Taxonomy" id="1017"/>
    <lineage>
        <taxon>Bacteria</taxon>
        <taxon>Pseudomonadati</taxon>
        <taxon>Bacteroidota</taxon>
        <taxon>Flavobacteriia</taxon>
        <taxon>Flavobacteriales</taxon>
        <taxon>Flavobacteriaceae</taxon>
        <taxon>Capnocytophaga</taxon>
    </lineage>
</organism>
<reference evidence="3" key="1">
    <citation type="submission" date="2017-06" db="EMBL/GenBank/DDBJ databases">
        <title>Capnocytophaga spp. assemblies.</title>
        <authorList>
            <person name="Gulvik C.A."/>
        </authorList>
    </citation>
    <scope>NUCLEOTIDE SEQUENCE [LARGE SCALE GENOMIC DNA]</scope>
    <source>
        <strain evidence="3">H1496</strain>
    </source>
</reference>
<keyword evidence="1" id="KW-1133">Transmembrane helix</keyword>
<dbReference type="Proteomes" id="UP000217250">
    <property type="component" value="Chromosome"/>
</dbReference>
<gene>
    <name evidence="2" type="ORF">CGC50_01550</name>
</gene>
<keyword evidence="1" id="KW-0472">Membrane</keyword>